<feature type="transmembrane region" description="Helical" evidence="1">
    <location>
        <begin position="114"/>
        <end position="134"/>
    </location>
</feature>
<dbReference type="AlphaFoldDB" id="A0A6L9W2N1"/>
<feature type="transmembrane region" description="Helical" evidence="1">
    <location>
        <begin position="31"/>
        <end position="49"/>
    </location>
</feature>
<keyword evidence="1" id="KW-0472">Membrane</keyword>
<gene>
    <name evidence="2" type="ORF">GCU60_10845</name>
</gene>
<dbReference type="Proteomes" id="UP000479241">
    <property type="component" value="Unassembled WGS sequence"/>
</dbReference>
<evidence type="ECO:0000313" key="2">
    <source>
        <dbReference type="EMBL" id="NEK86253.1"/>
    </source>
</evidence>
<name>A0A6L9W2N1_9ACTN</name>
<keyword evidence="1" id="KW-0812">Transmembrane</keyword>
<reference evidence="2 3" key="1">
    <citation type="submission" date="2019-12" db="EMBL/GenBank/DDBJ databases">
        <title>the WGS of Blastococcus saxobsidens 67B17.</title>
        <authorList>
            <person name="Jiang Z."/>
        </authorList>
    </citation>
    <scope>NUCLEOTIDE SEQUENCE [LARGE SCALE GENOMIC DNA]</scope>
    <source>
        <strain evidence="2 3">67B17</strain>
    </source>
</reference>
<accession>A0A6L9W2N1</accession>
<feature type="transmembrane region" description="Helical" evidence="1">
    <location>
        <begin position="89"/>
        <end position="107"/>
    </location>
</feature>
<sequence>METPSPEEARAALDQLSADESAVRYPPLPRWFFLAQAALVAGICLAQLLPRSDARNAMFGAAVVAVVLGGRYWFHRPQVAWVAPSARDMFPFLAALLAVAVACLVVDATTGAEWIWIAGAVVAAGIVLFTGHAYRRAHGDAA</sequence>
<feature type="transmembrane region" description="Helical" evidence="1">
    <location>
        <begin position="56"/>
        <end position="74"/>
    </location>
</feature>
<proteinExistence type="predicted"/>
<keyword evidence="1" id="KW-1133">Transmembrane helix</keyword>
<protein>
    <submittedName>
        <fullName evidence="2">Uncharacterized protein</fullName>
    </submittedName>
</protein>
<evidence type="ECO:0000313" key="3">
    <source>
        <dbReference type="Proteomes" id="UP000479241"/>
    </source>
</evidence>
<comment type="caution">
    <text evidence="2">The sequence shown here is derived from an EMBL/GenBank/DDBJ whole genome shotgun (WGS) entry which is preliminary data.</text>
</comment>
<organism evidence="2 3">
    <name type="scientific">Blastococcus saxobsidens</name>
    <dbReference type="NCBI Taxonomy" id="138336"/>
    <lineage>
        <taxon>Bacteria</taxon>
        <taxon>Bacillati</taxon>
        <taxon>Actinomycetota</taxon>
        <taxon>Actinomycetes</taxon>
        <taxon>Geodermatophilales</taxon>
        <taxon>Geodermatophilaceae</taxon>
        <taxon>Blastococcus</taxon>
    </lineage>
</organism>
<dbReference type="RefSeq" id="WP_163205017.1">
    <property type="nucleotide sequence ID" value="NZ_JAAGWG010000013.1"/>
</dbReference>
<dbReference type="EMBL" id="JAAGWG010000013">
    <property type="protein sequence ID" value="NEK86253.1"/>
    <property type="molecule type" value="Genomic_DNA"/>
</dbReference>
<evidence type="ECO:0000256" key="1">
    <source>
        <dbReference type="SAM" id="Phobius"/>
    </source>
</evidence>